<protein>
    <recommendedName>
        <fullName evidence="2">DUF2229 domain-containing protein</fullName>
    </recommendedName>
</protein>
<feature type="non-terminal residue" evidence="1">
    <location>
        <position position="224"/>
    </location>
</feature>
<evidence type="ECO:0000313" key="1">
    <source>
        <dbReference type="EMBL" id="GAH73520.1"/>
    </source>
</evidence>
<organism evidence="1">
    <name type="scientific">marine sediment metagenome</name>
    <dbReference type="NCBI Taxonomy" id="412755"/>
    <lineage>
        <taxon>unclassified sequences</taxon>
        <taxon>metagenomes</taxon>
        <taxon>ecological metagenomes</taxon>
    </lineage>
</organism>
<dbReference type="PANTHER" id="PTHR32329">
    <property type="entry name" value="BIFUNCTIONAL PROTEIN [INCLUDES 2-HYDROXYACYL-COA DEHYDRATASE (N-TER) AND ITS ACTIVATOR DOMAIN (C_TERM)-RELATED"/>
    <property type="match status" value="1"/>
</dbReference>
<dbReference type="AlphaFoldDB" id="X1IWA8"/>
<evidence type="ECO:0008006" key="2">
    <source>
        <dbReference type="Google" id="ProtNLM"/>
    </source>
</evidence>
<reference evidence="1" key="1">
    <citation type="journal article" date="2014" name="Front. Microbiol.">
        <title>High frequency of phylogenetically diverse reductive dehalogenase-homologous genes in deep subseafloor sedimentary metagenomes.</title>
        <authorList>
            <person name="Kawai M."/>
            <person name="Futagami T."/>
            <person name="Toyoda A."/>
            <person name="Takaki Y."/>
            <person name="Nishi S."/>
            <person name="Hori S."/>
            <person name="Arai W."/>
            <person name="Tsubouchi T."/>
            <person name="Morono Y."/>
            <person name="Uchiyama I."/>
            <person name="Ito T."/>
            <person name="Fujiyama A."/>
            <person name="Inagaki F."/>
            <person name="Takami H."/>
        </authorList>
    </citation>
    <scope>NUCLEOTIDE SEQUENCE</scope>
    <source>
        <strain evidence="1">Expedition CK06-06</strain>
    </source>
</reference>
<gene>
    <name evidence="1" type="ORF">S03H2_53374</name>
</gene>
<dbReference type="InterPro" id="IPR051805">
    <property type="entry name" value="Dehydratase_Activator_Redct"/>
</dbReference>
<sequence length="224" mass="25156">MGGKPLGQLEIDEHAAEAGIVTRLEAFVDTIKGFACSAGQHKIPHEYIYRGSSALINMKKTFLIPNMAPHAELLSPLMESYGIRAIVLPEPNRSNLLYADRVTSGVECLPFRVTLGDFLRFYHDNGTDLRNVEAFMAGAYGPCRLGKYALEQGRILKDLSINMPIRSSVSNNAYRDINIGPGFMRIAWRATVSMDYLQKLLWRTRPYEKQTGSADVMFEEYKGE</sequence>
<name>X1IWA8_9ZZZZ</name>
<dbReference type="EMBL" id="BARU01033971">
    <property type="protein sequence ID" value="GAH73520.1"/>
    <property type="molecule type" value="Genomic_DNA"/>
</dbReference>
<proteinExistence type="predicted"/>
<dbReference type="PANTHER" id="PTHR32329:SF2">
    <property type="entry name" value="BIFUNCTIONAL PROTEIN [INCLUDES 2-HYDROXYACYL-COA DEHYDRATASE (N-TER) AND ITS ACTIVATOR DOMAIN (C_TERM)"/>
    <property type="match status" value="1"/>
</dbReference>
<comment type="caution">
    <text evidence="1">The sequence shown here is derived from an EMBL/GenBank/DDBJ whole genome shotgun (WGS) entry which is preliminary data.</text>
</comment>
<accession>X1IWA8</accession>